<dbReference type="EMBL" id="LCIT01000005">
    <property type="protein sequence ID" value="KKT63327.1"/>
    <property type="molecule type" value="Genomic_DNA"/>
</dbReference>
<feature type="transmembrane region" description="Helical" evidence="1">
    <location>
        <begin position="43"/>
        <end position="63"/>
    </location>
</feature>
<keyword evidence="1" id="KW-0812">Transmembrane</keyword>
<name>A0A0G1L401_9BACT</name>
<organism evidence="2 3">
    <name type="scientific">Candidatus Giovannonibacteria bacterium GW2011_GWA2_44_26</name>
    <dbReference type="NCBI Taxonomy" id="1618648"/>
    <lineage>
        <taxon>Bacteria</taxon>
        <taxon>Candidatus Giovannoniibacteriota</taxon>
    </lineage>
</organism>
<dbReference type="Proteomes" id="UP000033945">
    <property type="component" value="Unassembled WGS sequence"/>
</dbReference>
<dbReference type="AlphaFoldDB" id="A0A0G1L401"/>
<feature type="transmembrane region" description="Helical" evidence="1">
    <location>
        <begin position="69"/>
        <end position="92"/>
    </location>
</feature>
<protein>
    <recommendedName>
        <fullName evidence="4">DUF1761 domain-containing protein</fullName>
    </recommendedName>
</protein>
<sequence length="127" mass="14389">MQILLGTIAYIVVTFPLAVLWHMKIFRTKYMAWKYFGEDVKPILGLSSMVVQGIVLSYGYSVLTVNHASMLAGISYALVMGLFLWSAHVLATMGKSSAVRHFEFFWMETVYLAIQFAVYGILISFIF</sequence>
<keyword evidence="1" id="KW-1133">Transmembrane helix</keyword>
<feature type="transmembrane region" description="Helical" evidence="1">
    <location>
        <begin position="104"/>
        <end position="126"/>
    </location>
</feature>
<evidence type="ECO:0000256" key="1">
    <source>
        <dbReference type="SAM" id="Phobius"/>
    </source>
</evidence>
<reference evidence="2 3" key="1">
    <citation type="journal article" date="2015" name="Nature">
        <title>rRNA introns, odd ribosomes, and small enigmatic genomes across a large radiation of phyla.</title>
        <authorList>
            <person name="Brown C.T."/>
            <person name="Hug L.A."/>
            <person name="Thomas B.C."/>
            <person name="Sharon I."/>
            <person name="Castelle C.J."/>
            <person name="Singh A."/>
            <person name="Wilkins M.J."/>
            <person name="Williams K.H."/>
            <person name="Banfield J.F."/>
        </authorList>
    </citation>
    <scope>NUCLEOTIDE SEQUENCE [LARGE SCALE GENOMIC DNA]</scope>
</reference>
<evidence type="ECO:0000313" key="3">
    <source>
        <dbReference type="Proteomes" id="UP000033945"/>
    </source>
</evidence>
<feature type="transmembrane region" description="Helical" evidence="1">
    <location>
        <begin position="6"/>
        <end position="23"/>
    </location>
</feature>
<comment type="caution">
    <text evidence="2">The sequence shown here is derived from an EMBL/GenBank/DDBJ whole genome shotgun (WGS) entry which is preliminary data.</text>
</comment>
<accession>A0A0G1L401</accession>
<keyword evidence="1" id="KW-0472">Membrane</keyword>
<proteinExistence type="predicted"/>
<gene>
    <name evidence="2" type="ORF">UW55_C0005G0042</name>
</gene>
<evidence type="ECO:0000313" key="2">
    <source>
        <dbReference type="EMBL" id="KKT63327.1"/>
    </source>
</evidence>
<evidence type="ECO:0008006" key="4">
    <source>
        <dbReference type="Google" id="ProtNLM"/>
    </source>
</evidence>